<dbReference type="RefSeq" id="WP_012534508.1">
    <property type="nucleotide sequence ID" value="NC_011185.1"/>
</dbReference>
<feature type="region of interest" description="Disordered" evidence="2">
    <location>
        <begin position="1"/>
        <end position="31"/>
    </location>
</feature>
<dbReference type="EMBL" id="CP001134">
    <property type="protein sequence ID" value="ACH64725.1"/>
    <property type="molecule type" value="Genomic_DNA"/>
</dbReference>
<gene>
    <name evidence="3" type="ordered locus">VFMJ11_B0011</name>
</gene>
<dbReference type="HOGENOM" id="CLU_782900_0_0_6"/>
<name>B5EVV4_ALIFM</name>
<dbReference type="SUPFAM" id="SSF110849">
    <property type="entry name" value="ParB/Sulfiredoxin"/>
    <property type="match status" value="1"/>
</dbReference>
<dbReference type="KEGG" id="vfm:VFMJ11_B0011"/>
<geneLocation type="plasmid" evidence="3 4">
    <name>pMJ100</name>
</geneLocation>
<dbReference type="InterPro" id="IPR036086">
    <property type="entry name" value="ParB/Sulfiredoxin_sf"/>
</dbReference>
<dbReference type="Proteomes" id="UP000001857">
    <property type="component" value="Plasmid pMJ100"/>
</dbReference>
<organism evidence="3 4">
    <name type="scientific">Aliivibrio fischeri (strain MJ11)</name>
    <name type="common">Vibrio fischeri</name>
    <dbReference type="NCBI Taxonomy" id="388396"/>
    <lineage>
        <taxon>Bacteria</taxon>
        <taxon>Pseudomonadati</taxon>
        <taxon>Pseudomonadota</taxon>
        <taxon>Gammaproteobacteria</taxon>
        <taxon>Vibrionales</taxon>
        <taxon>Vibrionaceae</taxon>
        <taxon>Aliivibrio</taxon>
    </lineage>
</organism>
<reference evidence="3 4" key="2">
    <citation type="journal article" date="2009" name="Nature">
        <title>A single regulatory gene is sufficient to alter bacterial host range.</title>
        <authorList>
            <person name="Mandel M.J."/>
            <person name="Wollenberg M.S."/>
            <person name="Stabb E.V."/>
            <person name="Visick K.L."/>
            <person name="Ruby E.G."/>
        </authorList>
    </citation>
    <scope>NUCLEOTIDE SEQUENCE [LARGE SCALE GENOMIC DNA]</scope>
    <source>
        <strain evidence="3 4">MJ11</strain>
        <plasmid evidence="4">Plasmid pMJ100</plasmid>
    </source>
</reference>
<proteinExistence type="predicted"/>
<evidence type="ECO:0000313" key="3">
    <source>
        <dbReference type="EMBL" id="ACH64725.1"/>
    </source>
</evidence>
<feature type="compositionally biased region" description="Basic and acidic residues" evidence="2">
    <location>
        <begin position="1"/>
        <end position="11"/>
    </location>
</feature>
<dbReference type="CDD" id="cd16394">
    <property type="entry name" value="sopB_N"/>
    <property type="match status" value="1"/>
</dbReference>
<dbReference type="GO" id="GO:0003677">
    <property type="term" value="F:DNA binding"/>
    <property type="evidence" value="ECO:0007669"/>
    <property type="project" value="UniProtKB-KW"/>
</dbReference>
<keyword evidence="3" id="KW-0614">Plasmid</keyword>
<feature type="compositionally biased region" description="Low complexity" evidence="2">
    <location>
        <begin position="12"/>
        <end position="24"/>
    </location>
</feature>
<evidence type="ECO:0000256" key="1">
    <source>
        <dbReference type="ARBA" id="ARBA00023125"/>
    </source>
</evidence>
<reference evidence="4" key="1">
    <citation type="submission" date="2008-08" db="EMBL/GenBank/DDBJ databases">
        <title>Complete sequence of Vibrio fischeri strain MJ11.</title>
        <authorList>
            <person name="Mandel M.J."/>
            <person name="Stabb E.V."/>
            <person name="Ruby E.G."/>
            <person name="Ferriera S."/>
            <person name="Johnson J."/>
            <person name="Kravitz S."/>
            <person name="Beeson K."/>
            <person name="Sutton G."/>
            <person name="Rogers Y.-H."/>
            <person name="Friedman R."/>
            <person name="Frazier M."/>
            <person name="Venter J.C."/>
        </authorList>
    </citation>
    <scope>NUCLEOTIDE SEQUENCE [LARGE SCALE GENOMIC DNA]</scope>
    <source>
        <strain evidence="4">MJ11</strain>
        <plasmid evidence="4">Plasmid pMJ100</plasmid>
    </source>
</reference>
<dbReference type="Gene3D" id="1.10.10.2830">
    <property type="match status" value="1"/>
</dbReference>
<sequence length="354" mass="40094">MVKRIGEKDKVSSFSQKSQVPSSVGQAHSRELNLDELSKQFQNEELEELEPITLDKELAKVVSENSTGLTITYHGEETHFNYMEIESQDIEVRTQVAPENGRIQEWLTPYSLNKLADSIRSRGMIKPALGYLDNGIIYVIDGSSRRKACIFADKPFRILVSERRFDSSFISELSSEANEHREPSLYERGLLWSEQINKGESQAQFAKRIKVNAALVSTGLKACQINRDIIDLFPSPPDIGRTTLTKLDKLLPQVKEEAILIDLLREMTGELVFNSEDPLQRNSLFLDSLTKIVDDIKDTKPKEDKFKVNSHFGNGDRKGSFTVSKSGALNAKITRPSKKDIEELIKLLEKEYLS</sequence>
<protein>
    <submittedName>
        <fullName evidence="3">DNA-binding protein ParB, putative</fullName>
    </submittedName>
</protein>
<keyword evidence="1 3" id="KW-0238">DNA-binding</keyword>
<accession>B5EVV4</accession>
<evidence type="ECO:0000313" key="4">
    <source>
        <dbReference type="Proteomes" id="UP000001857"/>
    </source>
</evidence>
<evidence type="ECO:0000256" key="2">
    <source>
        <dbReference type="SAM" id="MobiDB-lite"/>
    </source>
</evidence>
<dbReference type="AlphaFoldDB" id="B5EVV4"/>
<dbReference type="PANTHER" id="PTHR38973">
    <property type="entry name" value="PLASMID PARTITIONING CONTROL PROTEIN-RELATED"/>
    <property type="match status" value="1"/>
</dbReference>
<dbReference type="PANTHER" id="PTHR38973:SF2">
    <property type="entry name" value="PARB_REPB_SPO0J FAMILY PLASMID PARTITION PROTEIN"/>
    <property type="match status" value="1"/>
</dbReference>